<name>A0A6C0HBM5_9ZZZZ</name>
<protein>
    <recommendedName>
        <fullName evidence="1">Protein kinase domain-containing protein</fullName>
    </recommendedName>
</protein>
<dbReference type="GO" id="GO:0004672">
    <property type="term" value="F:protein kinase activity"/>
    <property type="evidence" value="ECO:0007669"/>
    <property type="project" value="InterPro"/>
</dbReference>
<dbReference type="PROSITE" id="PS50011">
    <property type="entry name" value="PROTEIN_KINASE_DOM"/>
    <property type="match status" value="1"/>
</dbReference>
<organism evidence="2">
    <name type="scientific">viral metagenome</name>
    <dbReference type="NCBI Taxonomy" id="1070528"/>
    <lineage>
        <taxon>unclassified sequences</taxon>
        <taxon>metagenomes</taxon>
        <taxon>organismal metagenomes</taxon>
    </lineage>
</organism>
<dbReference type="GO" id="GO:0005524">
    <property type="term" value="F:ATP binding"/>
    <property type="evidence" value="ECO:0007669"/>
    <property type="project" value="InterPro"/>
</dbReference>
<dbReference type="AlphaFoldDB" id="A0A6C0HBM5"/>
<reference evidence="2" key="1">
    <citation type="journal article" date="2020" name="Nature">
        <title>Giant virus diversity and host interactions through global metagenomics.</title>
        <authorList>
            <person name="Schulz F."/>
            <person name="Roux S."/>
            <person name="Paez-Espino D."/>
            <person name="Jungbluth S."/>
            <person name="Walsh D.A."/>
            <person name="Denef V.J."/>
            <person name="McMahon K.D."/>
            <person name="Konstantinidis K.T."/>
            <person name="Eloe-Fadrosh E.A."/>
            <person name="Kyrpides N.C."/>
            <person name="Woyke T."/>
        </authorList>
    </citation>
    <scope>NUCLEOTIDE SEQUENCE</scope>
    <source>
        <strain evidence="2">GVMAG-M-3300023179-90</strain>
    </source>
</reference>
<dbReference type="InterPro" id="IPR008271">
    <property type="entry name" value="Ser/Thr_kinase_AS"/>
</dbReference>
<dbReference type="InterPro" id="IPR000719">
    <property type="entry name" value="Prot_kinase_dom"/>
</dbReference>
<dbReference type="PROSITE" id="PS00108">
    <property type="entry name" value="PROTEIN_KINASE_ST"/>
    <property type="match status" value="1"/>
</dbReference>
<dbReference type="SUPFAM" id="SSF56112">
    <property type="entry name" value="Protein kinase-like (PK-like)"/>
    <property type="match status" value="1"/>
</dbReference>
<dbReference type="InterPro" id="IPR011009">
    <property type="entry name" value="Kinase-like_dom_sf"/>
</dbReference>
<feature type="domain" description="Protein kinase" evidence="1">
    <location>
        <begin position="12"/>
        <end position="341"/>
    </location>
</feature>
<dbReference type="Gene3D" id="1.10.510.10">
    <property type="entry name" value="Transferase(Phosphotransferase) domain 1"/>
    <property type="match status" value="1"/>
</dbReference>
<dbReference type="EMBL" id="MN739925">
    <property type="protein sequence ID" value="QHT78012.1"/>
    <property type="molecule type" value="Genomic_DNA"/>
</dbReference>
<proteinExistence type="predicted"/>
<evidence type="ECO:0000259" key="1">
    <source>
        <dbReference type="PROSITE" id="PS50011"/>
    </source>
</evidence>
<accession>A0A6C0HBM5</accession>
<sequence>MEEQHGGLKMNQNKIKLLSRGTFGCIFKPALTCKGGIDQENFITKVQKQTALSKREVTISEKIKKIKDYHKYFAPILKTCTISVANISWDEVNKCDFMKNNKQIISNKLRYVGKNTLEEYFIQLLRTKPALYIETLYDTFFYLLKSIRVLFLNGIVHFDMKENNIMYDERQHIPIIIDFGISFDTNMLQNHLSEVFYTEGFDYPPWCFEIAICSYIVNSNKNMEEKINMEKVKEKVLFFIKSNPMFELFNETERKEYIIKLNQYIENHGKLTYKEFIHELCKSIDTWDIYALAVIYIKILYNTHTHVYTARFIQLLKDVILAAPNERSKLCKKIEDVMKTVEASDIDMKKINFDEIKNLRTKRIVEEKALEKKYYR</sequence>
<evidence type="ECO:0000313" key="2">
    <source>
        <dbReference type="EMBL" id="QHT78012.1"/>
    </source>
</evidence>